<dbReference type="InterPro" id="IPR036890">
    <property type="entry name" value="HATPase_C_sf"/>
</dbReference>
<dbReference type="Pfam" id="PF00672">
    <property type="entry name" value="HAMP"/>
    <property type="match status" value="1"/>
</dbReference>
<dbReference type="InterPro" id="IPR003594">
    <property type="entry name" value="HATPase_dom"/>
</dbReference>
<feature type="domain" description="HAMP" evidence="16">
    <location>
        <begin position="310"/>
        <end position="363"/>
    </location>
</feature>
<dbReference type="Gene3D" id="1.10.8.500">
    <property type="entry name" value="HAMP domain in histidine kinase"/>
    <property type="match status" value="1"/>
</dbReference>
<dbReference type="eggNOG" id="COG4191">
    <property type="taxonomic scope" value="Bacteria"/>
</dbReference>
<dbReference type="EC" id="2.7.13.3" evidence="3"/>
<keyword evidence="6" id="KW-0808">Transferase</keyword>
<evidence type="ECO:0000256" key="2">
    <source>
        <dbReference type="ARBA" id="ARBA00004651"/>
    </source>
</evidence>
<evidence type="ECO:0000256" key="5">
    <source>
        <dbReference type="ARBA" id="ARBA00022553"/>
    </source>
</evidence>
<evidence type="ECO:0000256" key="14">
    <source>
        <dbReference type="SAM" id="Phobius"/>
    </source>
</evidence>
<keyword evidence="12" id="KW-0902">Two-component regulatory system</keyword>
<dbReference type="InterPro" id="IPR036097">
    <property type="entry name" value="HisK_dim/P_sf"/>
</dbReference>
<dbReference type="PANTHER" id="PTHR43065:SF46">
    <property type="entry name" value="C4-DICARBOXYLATE TRANSPORT SENSOR PROTEIN DCTB"/>
    <property type="match status" value="1"/>
</dbReference>
<dbReference type="Gene3D" id="1.10.287.130">
    <property type="match status" value="1"/>
</dbReference>
<dbReference type="InterPro" id="IPR003660">
    <property type="entry name" value="HAMP_dom"/>
</dbReference>
<evidence type="ECO:0000256" key="7">
    <source>
        <dbReference type="ARBA" id="ARBA00022692"/>
    </source>
</evidence>
<dbReference type="InterPro" id="IPR033479">
    <property type="entry name" value="dCache_1"/>
</dbReference>
<dbReference type="Proteomes" id="UP000005104">
    <property type="component" value="Chromosome"/>
</dbReference>
<dbReference type="eggNOG" id="COG2770">
    <property type="taxonomic scope" value="Bacteria"/>
</dbReference>
<dbReference type="SUPFAM" id="SSF55874">
    <property type="entry name" value="ATPase domain of HSP90 chaperone/DNA topoisomerase II/histidine kinase"/>
    <property type="match status" value="1"/>
</dbReference>
<comment type="catalytic activity">
    <reaction evidence="1">
        <text>ATP + protein L-histidine = ADP + protein N-phospho-L-histidine.</text>
        <dbReference type="EC" id="2.7.13.3"/>
    </reaction>
</comment>
<proteinExistence type="predicted"/>
<dbReference type="PROSITE" id="PS50885">
    <property type="entry name" value="HAMP"/>
    <property type="match status" value="1"/>
</dbReference>
<name>H5XY64_9FIRM</name>
<dbReference type="PRINTS" id="PR00344">
    <property type="entry name" value="BCTRLSENSOR"/>
</dbReference>
<dbReference type="SUPFAM" id="SSF158472">
    <property type="entry name" value="HAMP domain-like"/>
    <property type="match status" value="1"/>
</dbReference>
<evidence type="ECO:0000256" key="6">
    <source>
        <dbReference type="ARBA" id="ARBA00022679"/>
    </source>
</evidence>
<evidence type="ECO:0000259" key="15">
    <source>
        <dbReference type="PROSITE" id="PS50109"/>
    </source>
</evidence>
<dbReference type="InterPro" id="IPR003661">
    <property type="entry name" value="HisK_dim/P_dom"/>
</dbReference>
<evidence type="ECO:0000256" key="12">
    <source>
        <dbReference type="ARBA" id="ARBA00023012"/>
    </source>
</evidence>
<dbReference type="SUPFAM" id="SSF47384">
    <property type="entry name" value="Homodimeric domain of signal transducing histidine kinase"/>
    <property type="match status" value="1"/>
</dbReference>
<dbReference type="Gene3D" id="3.30.565.10">
    <property type="entry name" value="Histidine kinase-like ATPase, C-terminal domain"/>
    <property type="match status" value="1"/>
</dbReference>
<dbReference type="EMBL" id="CM001441">
    <property type="protein sequence ID" value="EHQ91274.1"/>
    <property type="molecule type" value="Genomic_DNA"/>
</dbReference>
<keyword evidence="8" id="KW-0547">Nucleotide-binding</keyword>
<dbReference type="Pfam" id="PF13188">
    <property type="entry name" value="PAS_8"/>
    <property type="match status" value="1"/>
</dbReference>
<keyword evidence="13 14" id="KW-0472">Membrane</keyword>
<dbReference type="InterPro" id="IPR004358">
    <property type="entry name" value="Sig_transdc_His_kin-like_C"/>
</dbReference>
<dbReference type="Gene3D" id="3.30.450.20">
    <property type="entry name" value="PAS domain"/>
    <property type="match status" value="2"/>
</dbReference>
<dbReference type="AlphaFoldDB" id="H5XY64"/>
<evidence type="ECO:0000313" key="18">
    <source>
        <dbReference type="Proteomes" id="UP000005104"/>
    </source>
</evidence>
<dbReference type="Pfam" id="PF00512">
    <property type="entry name" value="HisKA"/>
    <property type="match status" value="1"/>
</dbReference>
<feature type="domain" description="Histidine kinase" evidence="15">
    <location>
        <begin position="494"/>
        <end position="708"/>
    </location>
</feature>
<evidence type="ECO:0000259" key="16">
    <source>
        <dbReference type="PROSITE" id="PS50885"/>
    </source>
</evidence>
<organism evidence="17 18">
    <name type="scientific">Desulfosporosinus youngiae DSM 17734</name>
    <dbReference type="NCBI Taxonomy" id="768710"/>
    <lineage>
        <taxon>Bacteria</taxon>
        <taxon>Bacillati</taxon>
        <taxon>Bacillota</taxon>
        <taxon>Clostridia</taxon>
        <taxon>Eubacteriales</taxon>
        <taxon>Desulfitobacteriaceae</taxon>
        <taxon>Desulfosporosinus</taxon>
    </lineage>
</organism>
<keyword evidence="11 14" id="KW-1133">Transmembrane helix</keyword>
<dbReference type="InterPro" id="IPR005467">
    <property type="entry name" value="His_kinase_dom"/>
</dbReference>
<evidence type="ECO:0000256" key="9">
    <source>
        <dbReference type="ARBA" id="ARBA00022777"/>
    </source>
</evidence>
<evidence type="ECO:0000256" key="1">
    <source>
        <dbReference type="ARBA" id="ARBA00000085"/>
    </source>
</evidence>
<dbReference type="HOGENOM" id="CLU_023166_0_0_9"/>
<evidence type="ECO:0000256" key="3">
    <source>
        <dbReference type="ARBA" id="ARBA00012438"/>
    </source>
</evidence>
<evidence type="ECO:0000256" key="4">
    <source>
        <dbReference type="ARBA" id="ARBA00022475"/>
    </source>
</evidence>
<accession>H5XY64</accession>
<keyword evidence="4" id="KW-1003">Cell membrane</keyword>
<evidence type="ECO:0000313" key="17">
    <source>
        <dbReference type="EMBL" id="EHQ91274.1"/>
    </source>
</evidence>
<evidence type="ECO:0000256" key="11">
    <source>
        <dbReference type="ARBA" id="ARBA00022989"/>
    </source>
</evidence>
<keyword evidence="7 14" id="KW-0812">Transmembrane</keyword>
<evidence type="ECO:0000256" key="13">
    <source>
        <dbReference type="ARBA" id="ARBA00023136"/>
    </source>
</evidence>
<protein>
    <recommendedName>
        <fullName evidence="3">histidine kinase</fullName>
        <ecNumber evidence="3">2.7.13.3</ecNumber>
    </recommendedName>
</protein>
<dbReference type="GO" id="GO:0000155">
    <property type="term" value="F:phosphorelay sensor kinase activity"/>
    <property type="evidence" value="ECO:0007669"/>
    <property type="project" value="InterPro"/>
</dbReference>
<dbReference type="GO" id="GO:0005524">
    <property type="term" value="F:ATP binding"/>
    <property type="evidence" value="ECO:0007669"/>
    <property type="project" value="UniProtKB-KW"/>
</dbReference>
<dbReference type="PROSITE" id="PS50109">
    <property type="entry name" value="HIS_KIN"/>
    <property type="match status" value="1"/>
</dbReference>
<evidence type="ECO:0000256" key="10">
    <source>
        <dbReference type="ARBA" id="ARBA00022840"/>
    </source>
</evidence>
<dbReference type="RefSeq" id="WP_007786129.1">
    <property type="nucleotide sequence ID" value="NZ_CM001441.1"/>
</dbReference>
<dbReference type="OrthoDB" id="9764522at2"/>
<dbReference type="Pfam" id="PF02518">
    <property type="entry name" value="HATPase_c"/>
    <property type="match status" value="1"/>
</dbReference>
<keyword evidence="5" id="KW-0597">Phosphoprotein</keyword>
<dbReference type="PANTHER" id="PTHR43065">
    <property type="entry name" value="SENSOR HISTIDINE KINASE"/>
    <property type="match status" value="1"/>
</dbReference>
<dbReference type="GO" id="GO:0005886">
    <property type="term" value="C:plasma membrane"/>
    <property type="evidence" value="ECO:0007669"/>
    <property type="project" value="UniProtKB-SubCell"/>
</dbReference>
<keyword evidence="18" id="KW-1185">Reference proteome</keyword>
<dbReference type="SMART" id="SM00387">
    <property type="entry name" value="HATPase_c"/>
    <property type="match status" value="1"/>
</dbReference>
<gene>
    <name evidence="17" type="ORF">DesyoDRAFT_4319</name>
</gene>
<feature type="transmembrane region" description="Helical" evidence="14">
    <location>
        <begin position="12"/>
        <end position="33"/>
    </location>
</feature>
<dbReference type="STRING" id="768710.DesyoDRAFT_4319"/>
<dbReference type="InterPro" id="IPR000014">
    <property type="entry name" value="PAS"/>
</dbReference>
<dbReference type="InterPro" id="IPR035965">
    <property type="entry name" value="PAS-like_dom_sf"/>
</dbReference>
<comment type="subcellular location">
    <subcellularLocation>
        <location evidence="2">Cell membrane</location>
        <topology evidence="2">Multi-pass membrane protein</topology>
    </subcellularLocation>
</comment>
<dbReference type="CDD" id="cd12912">
    <property type="entry name" value="PDC2_MCP_like"/>
    <property type="match status" value="1"/>
</dbReference>
<sequence length="710" mass="80383">MKAGKTPWKQHIKIRVLVFGILMSIIPMVFISLTTFNTVTYKFKESIREQNLQKATLIATKLQVSITNIVESLSNLTDVNSSALIKGKDKEQEGILNIVLRQEPYLEDIKILDKNHKILVQVSRREVITNANLKNVDYIGPETIPEYYVVSDIFFSKDRRPQFYITLGIRDSQTREPLGYLQAKADLKLMITQYIDTRIGHKGYVFFVDEKGSLIGHTDFSRVLRREDIRENPAVSSFLNSEDPPNEYTGEQGEKVIGLFARVEKTNWGVFIEQPAKEAYEPIYALARNLGGVLFLTIAVVTMLSIVFGLRLVRPIEDLEAQVQKIRATGDLQADISHSTQDEIGRLAYSFKQLMAMLDEKNQNIKSEKELLRTVVDGIGAGMVLLNYHKQIIWWNPTFSKWFGENNYLNLSCEDVMQSEEDVDCLLLESGRVSSFNLNGERKYLRQLHYQIPSGNSEGAEYLVILEDVTQQVEMESRVIETDKMATLGLLASGIAHEINNPLAIVSAYSEDLLDCLNEKPDKVDIDEIKESLRITSEQIVRCKQITNGLLQFSRKRTYEYNLLDIGVSSSQMIKLLEYKAKQRYITLKKRLDPGLYIMGNENEWQQVVLNIVSNALDASPANALIEIETYPSGQSIYFVVKDYGQGIPQNELKYVLNPFFTTKPVGKGTGLGLFVSYGIVRRMNGRLSIESTEGKGTIVSIALPAYKGG</sequence>
<dbReference type="Pfam" id="PF02743">
    <property type="entry name" value="dCache_1"/>
    <property type="match status" value="1"/>
</dbReference>
<dbReference type="CDD" id="cd06225">
    <property type="entry name" value="HAMP"/>
    <property type="match status" value="1"/>
</dbReference>
<keyword evidence="10" id="KW-0067">ATP-binding</keyword>
<reference evidence="17 18" key="1">
    <citation type="submission" date="2011-11" db="EMBL/GenBank/DDBJ databases">
        <title>The Noncontiguous Finished genome of Desulfosporosinus youngiae DSM 17734.</title>
        <authorList>
            <consortium name="US DOE Joint Genome Institute (JGI-PGF)"/>
            <person name="Lucas S."/>
            <person name="Han J."/>
            <person name="Lapidus A."/>
            <person name="Cheng J.-F."/>
            <person name="Goodwin L."/>
            <person name="Pitluck S."/>
            <person name="Peters L."/>
            <person name="Ovchinnikova G."/>
            <person name="Lu M."/>
            <person name="Land M.L."/>
            <person name="Hauser L."/>
            <person name="Pester M."/>
            <person name="Spring S."/>
            <person name="Ollivier B."/>
            <person name="Rattei T."/>
            <person name="Klenk H.-P."/>
            <person name="Wagner M."/>
            <person name="Loy A."/>
            <person name="Woyke T.J."/>
        </authorList>
    </citation>
    <scope>NUCLEOTIDE SEQUENCE [LARGE SCALE GENOMIC DNA]</scope>
    <source>
        <strain evidence="17 18">DSM 17734</strain>
    </source>
</reference>
<dbReference type="SUPFAM" id="SSF55785">
    <property type="entry name" value="PYP-like sensor domain (PAS domain)"/>
    <property type="match status" value="1"/>
</dbReference>
<evidence type="ECO:0000256" key="8">
    <source>
        <dbReference type="ARBA" id="ARBA00022741"/>
    </source>
</evidence>
<feature type="transmembrane region" description="Helical" evidence="14">
    <location>
        <begin position="290"/>
        <end position="310"/>
    </location>
</feature>
<dbReference type="SMART" id="SM00388">
    <property type="entry name" value="HisKA"/>
    <property type="match status" value="1"/>
</dbReference>
<dbReference type="SMART" id="SM00304">
    <property type="entry name" value="HAMP"/>
    <property type="match status" value="1"/>
</dbReference>
<keyword evidence="9 17" id="KW-0418">Kinase</keyword>
<dbReference type="CDD" id="cd00082">
    <property type="entry name" value="HisKA"/>
    <property type="match status" value="1"/>
</dbReference>